<gene>
    <name evidence="2" type="ORF">A6V36_35500</name>
</gene>
<evidence type="ECO:0000313" key="2">
    <source>
        <dbReference type="EMBL" id="OAJ55227.1"/>
    </source>
</evidence>
<keyword evidence="3" id="KW-1185">Reference proteome</keyword>
<protein>
    <submittedName>
        <fullName evidence="2">Uncharacterized protein</fullName>
    </submittedName>
</protein>
<keyword evidence="1" id="KW-0732">Signal</keyword>
<comment type="caution">
    <text evidence="2">The sequence shown here is derived from an EMBL/GenBank/DDBJ whole genome shotgun (WGS) entry which is preliminary data.</text>
</comment>
<dbReference type="Proteomes" id="UP000077961">
    <property type="component" value="Unassembled WGS sequence"/>
</dbReference>
<evidence type="ECO:0000313" key="3">
    <source>
        <dbReference type="Proteomes" id="UP000077961"/>
    </source>
</evidence>
<proteinExistence type="predicted"/>
<dbReference type="EMBL" id="LXJZ01000196">
    <property type="protein sequence ID" value="OAJ55227.1"/>
    <property type="molecule type" value="Genomic_DNA"/>
</dbReference>
<evidence type="ECO:0000256" key="1">
    <source>
        <dbReference type="SAM" id="SignalP"/>
    </source>
</evidence>
<organism evidence="2 3">
    <name type="scientific">Paraburkholderia ginsengiterrae</name>
    <dbReference type="NCBI Taxonomy" id="1462993"/>
    <lineage>
        <taxon>Bacteria</taxon>
        <taxon>Pseudomonadati</taxon>
        <taxon>Pseudomonadota</taxon>
        <taxon>Betaproteobacteria</taxon>
        <taxon>Burkholderiales</taxon>
        <taxon>Burkholderiaceae</taxon>
        <taxon>Paraburkholderia</taxon>
    </lineage>
</organism>
<feature type="signal peptide" evidence="1">
    <location>
        <begin position="1"/>
        <end position="25"/>
    </location>
</feature>
<feature type="chain" id="PRO_5047230112" evidence="1">
    <location>
        <begin position="26"/>
        <end position="71"/>
    </location>
</feature>
<accession>A0ABX2UPP3</accession>
<name>A0ABX2UPP3_9BURK</name>
<sequence>MPSLRRTTLCLIALCTAFVAPFAVASDAIAAADNPTVVSALLGAKWRAVSTQTMSAGRVDFVPKALVFLAR</sequence>
<reference evidence="2 3" key="1">
    <citation type="submission" date="2016-04" db="EMBL/GenBank/DDBJ databases">
        <title>Reclassification of Paraburkholderia panaciterrae (Farh et al. 2015) Dobritsa &amp; Samadpour 2016 as a later homotypic synonym of Paraburkholderia ginsengiterrae (Farh et al. 2015) Dobritsa &amp; Samadpour 2016.</title>
        <authorList>
            <person name="Dobritsa A.P."/>
            <person name="Kutumbaka K."/>
            <person name="Samadpour M."/>
        </authorList>
    </citation>
    <scope>NUCLEOTIDE SEQUENCE [LARGE SCALE GENOMIC DNA]</scope>
    <source>
        <strain evidence="2 3">DCY85-1</strain>
    </source>
</reference>